<dbReference type="SUPFAM" id="SSF50998">
    <property type="entry name" value="Quinoprotein alcohol dehydrogenase-like"/>
    <property type="match status" value="1"/>
</dbReference>
<evidence type="ECO:0000313" key="11">
    <source>
        <dbReference type="Proteomes" id="UP000078544"/>
    </source>
</evidence>
<dbReference type="InterPro" id="IPR053826">
    <property type="entry name" value="WDR75"/>
</dbReference>
<dbReference type="PROSITE" id="PS50082">
    <property type="entry name" value="WD_REPEATS_2"/>
    <property type="match status" value="1"/>
</dbReference>
<keyword evidence="11" id="KW-1185">Reference proteome</keyword>
<organism evidence="10 11">
    <name type="scientific">Moelleriella libera RCEF 2490</name>
    <dbReference type="NCBI Taxonomy" id="1081109"/>
    <lineage>
        <taxon>Eukaryota</taxon>
        <taxon>Fungi</taxon>
        <taxon>Dikarya</taxon>
        <taxon>Ascomycota</taxon>
        <taxon>Pezizomycotina</taxon>
        <taxon>Sordariomycetes</taxon>
        <taxon>Hypocreomycetidae</taxon>
        <taxon>Hypocreales</taxon>
        <taxon>Clavicipitaceae</taxon>
        <taxon>Moelleriella</taxon>
    </lineage>
</organism>
<keyword evidence="6" id="KW-0804">Transcription</keyword>
<evidence type="ECO:0000256" key="5">
    <source>
        <dbReference type="ARBA" id="ARBA00022737"/>
    </source>
</evidence>
<dbReference type="Pfam" id="PF00400">
    <property type="entry name" value="WD40"/>
    <property type="match status" value="2"/>
</dbReference>
<feature type="compositionally biased region" description="Basic and acidic residues" evidence="9">
    <location>
        <begin position="1"/>
        <end position="12"/>
    </location>
</feature>
<feature type="repeat" description="WD" evidence="8">
    <location>
        <begin position="361"/>
        <end position="402"/>
    </location>
</feature>
<dbReference type="GO" id="GO:0003723">
    <property type="term" value="F:RNA binding"/>
    <property type="evidence" value="ECO:0007669"/>
    <property type="project" value="InterPro"/>
</dbReference>
<dbReference type="STRING" id="1081109.A0A168ACN7"/>
<dbReference type="Gene3D" id="2.130.10.10">
    <property type="entry name" value="YVTN repeat-like/Quinoprotein amine dehydrogenase"/>
    <property type="match status" value="2"/>
</dbReference>
<sequence>MASTKSPRDKDKRSKKRKRDTNESDEKSKKHRQRDSNSEVNGTDALRDRLLGDADTQNGVMSINQPSINSQKMVSHHDSGDAGWRISNPMGGRMLDIDPILTENERHLIVAYNTSIQIYNAADSLLVRRIPISARHTPNPRKSAAPRIVAMRASRSNPKLVWVACSDGQVFHVDWSQNQHPDPAFKTASGTAKALAVVPVLFAESREVLIIAESENSGRVKVIAYQPDNGSAQSVVDFEKQGHGLPLLESSDEGSMLVGAFQDQLFVGTLTSAPQKLEDVKYSIFTFDTPDIITCIDLRLRAKASHLNGARGGTESALDLAVGGARGSIYTYHDAVSAMRSSGASSATPRNAKNGLAVRKYHWHSKAVHAVKWSRDGEYIISGGSENVLVQWQIDTARKDYLPHLSASIENIVVSSTGSSYVLHLDDNSAMILSTAELKPTAYIAGIQSAAIDVCEPKDLLVRRVWNVAEDVRRPIPAAIRPSEPSTLHVCVGNGRQATMSGELSAPMLQSFDLQSFTSIGRQALARTQTTDRNMTKKGHTIDEPAVTHIAFSGDGRWLVSVDDWQPDPRDLENVSADLKDQFLRERREIHLKFWEVRSGLESIALVSRINAPHATKWPEPVLDLASDPTSSAFATVGADGAVRLWRPRIRQQDGLIMKDAHGNDAFAWTCALVVPVGDGTGGGSGTDVMDLGRPVELYGKICFSEDGSTLFVGFGAADSGMVHIVDVASGQIVKTLDGLWNGQLQSIRALSSYIIVLSKSLNVFDVVGDELRYGLAMSKFAGDPELLQLAVDSVSGHFAVTLPAAGMSCVGVFDPAQPTPLLVKHTPRRVVSLVSTPDNSGFIALDDAAQILVIAQGSEPRALSTAQPLEDLRLNPEAEAPNAPSTDAADAMDVASEDGHDDEDVYMEDDDDDDDADDTNVRVVSQQSLTDIFDAAPAFAAPSIEDMFYKVTGLLATKPLAGS</sequence>
<feature type="region of interest" description="Disordered" evidence="9">
    <location>
        <begin position="867"/>
        <end position="920"/>
    </location>
</feature>
<dbReference type="GO" id="GO:0032040">
    <property type="term" value="C:small-subunit processome"/>
    <property type="evidence" value="ECO:0007669"/>
    <property type="project" value="InterPro"/>
</dbReference>
<dbReference type="PANTHER" id="PTHR44215">
    <property type="entry name" value="WD REPEAT-CONTAINING PROTEIN 75"/>
    <property type="match status" value="1"/>
</dbReference>
<feature type="compositionally biased region" description="Acidic residues" evidence="9">
    <location>
        <begin position="896"/>
        <end position="919"/>
    </location>
</feature>
<dbReference type="AlphaFoldDB" id="A0A168ACN7"/>
<dbReference type="InterPro" id="IPR001680">
    <property type="entry name" value="WD40_rpt"/>
</dbReference>
<keyword evidence="4 8" id="KW-0853">WD repeat</keyword>
<evidence type="ECO:0000256" key="7">
    <source>
        <dbReference type="ARBA" id="ARBA00023242"/>
    </source>
</evidence>
<dbReference type="PROSITE" id="PS50294">
    <property type="entry name" value="WD_REPEATS_REGION"/>
    <property type="match status" value="1"/>
</dbReference>
<evidence type="ECO:0000313" key="10">
    <source>
        <dbReference type="EMBL" id="KZZ93764.1"/>
    </source>
</evidence>
<comment type="caution">
    <text evidence="10">The sequence shown here is derived from an EMBL/GenBank/DDBJ whole genome shotgun (WGS) entry which is preliminary data.</text>
</comment>
<feature type="region of interest" description="Disordered" evidence="9">
    <location>
        <begin position="1"/>
        <end position="83"/>
    </location>
</feature>
<keyword evidence="3" id="KW-0698">rRNA processing</keyword>
<accession>A0A168ACN7</accession>
<evidence type="ECO:0000256" key="8">
    <source>
        <dbReference type="PROSITE-ProRule" id="PRU00221"/>
    </source>
</evidence>
<dbReference type="Pfam" id="PF23869">
    <property type="entry name" value="Beta-prop_WDR75_1st"/>
    <property type="match status" value="1"/>
</dbReference>
<dbReference type="GO" id="GO:2000234">
    <property type="term" value="P:positive regulation of rRNA processing"/>
    <property type="evidence" value="ECO:0007669"/>
    <property type="project" value="TreeGrafter"/>
</dbReference>
<dbReference type="GO" id="GO:0006364">
    <property type="term" value="P:rRNA processing"/>
    <property type="evidence" value="ECO:0007669"/>
    <property type="project" value="UniProtKB-KW"/>
</dbReference>
<dbReference type="PANTHER" id="PTHR44215:SF1">
    <property type="entry name" value="WD REPEAT-CONTAINING PROTEIN 75"/>
    <property type="match status" value="1"/>
</dbReference>
<dbReference type="OrthoDB" id="4096at2759"/>
<dbReference type="InterPro" id="IPR011047">
    <property type="entry name" value="Quinoprotein_ADH-like_sf"/>
</dbReference>
<dbReference type="EMBL" id="AZGY01000012">
    <property type="protein sequence ID" value="KZZ93764.1"/>
    <property type="molecule type" value="Genomic_DNA"/>
</dbReference>
<evidence type="ECO:0000256" key="6">
    <source>
        <dbReference type="ARBA" id="ARBA00023163"/>
    </source>
</evidence>
<dbReference type="SUPFAM" id="SSF69322">
    <property type="entry name" value="Tricorn protease domain 2"/>
    <property type="match status" value="1"/>
</dbReference>
<keyword evidence="5" id="KW-0677">Repeat</keyword>
<dbReference type="GO" id="GO:0045943">
    <property type="term" value="P:positive regulation of transcription by RNA polymerase I"/>
    <property type="evidence" value="ECO:0007669"/>
    <property type="project" value="InterPro"/>
</dbReference>
<evidence type="ECO:0000256" key="2">
    <source>
        <dbReference type="ARBA" id="ARBA00022517"/>
    </source>
</evidence>
<evidence type="ECO:0000256" key="3">
    <source>
        <dbReference type="ARBA" id="ARBA00022552"/>
    </source>
</evidence>
<keyword evidence="7" id="KW-0539">Nucleus</keyword>
<name>A0A168ACN7_9HYPO</name>
<evidence type="ECO:0000256" key="4">
    <source>
        <dbReference type="ARBA" id="ARBA00022574"/>
    </source>
</evidence>
<evidence type="ECO:0000256" key="1">
    <source>
        <dbReference type="ARBA" id="ARBA00004604"/>
    </source>
</evidence>
<feature type="compositionally biased region" description="Polar residues" evidence="9">
    <location>
        <begin position="57"/>
        <end position="73"/>
    </location>
</feature>
<gene>
    <name evidence="10" type="ORF">AAL_05480</name>
</gene>
<proteinExistence type="predicted"/>
<comment type="subcellular location">
    <subcellularLocation>
        <location evidence="1">Nucleus</location>
        <location evidence="1">Nucleolus</location>
    </subcellularLocation>
</comment>
<reference evidence="10 11" key="1">
    <citation type="journal article" date="2016" name="Genome Biol. Evol.">
        <title>Divergent and convergent evolution of fungal pathogenicity.</title>
        <authorList>
            <person name="Shang Y."/>
            <person name="Xiao G."/>
            <person name="Zheng P."/>
            <person name="Cen K."/>
            <person name="Zhan S."/>
            <person name="Wang C."/>
        </authorList>
    </citation>
    <scope>NUCLEOTIDE SEQUENCE [LARGE SCALE GENOMIC DNA]</scope>
    <source>
        <strain evidence="10 11">RCEF 2490</strain>
    </source>
</reference>
<dbReference type="Proteomes" id="UP000078544">
    <property type="component" value="Unassembled WGS sequence"/>
</dbReference>
<dbReference type="InterPro" id="IPR015943">
    <property type="entry name" value="WD40/YVTN_repeat-like_dom_sf"/>
</dbReference>
<evidence type="ECO:0000256" key="9">
    <source>
        <dbReference type="SAM" id="MobiDB-lite"/>
    </source>
</evidence>
<protein>
    <submittedName>
        <fullName evidence="10">WD repeat-containing protein 75</fullName>
    </submittedName>
</protein>
<dbReference type="SMART" id="SM00320">
    <property type="entry name" value="WD40"/>
    <property type="match status" value="3"/>
</dbReference>
<keyword evidence="2" id="KW-0690">Ribosome biogenesis</keyword>